<dbReference type="EMBL" id="JYNU01000023">
    <property type="protein sequence ID" value="KMO74249.1"/>
    <property type="molecule type" value="Genomic_DNA"/>
</dbReference>
<dbReference type="Proteomes" id="UP000036313">
    <property type="component" value="Unassembled WGS sequence"/>
</dbReference>
<dbReference type="Pfam" id="PF02467">
    <property type="entry name" value="Whib"/>
    <property type="match status" value="1"/>
</dbReference>
<accession>A0A0J6VVU5</accession>
<protein>
    <submittedName>
        <fullName evidence="3">Putative transcriptional regulator WhiB6</fullName>
    </submittedName>
</protein>
<feature type="domain" description="4Fe-4S Wbl-type" evidence="2">
    <location>
        <begin position="16"/>
        <end position="70"/>
    </location>
</feature>
<dbReference type="RefSeq" id="WP_048424147.1">
    <property type="nucleotide sequence ID" value="NZ_JYNU01000023.1"/>
</dbReference>
<organism evidence="3 4">
    <name type="scientific">Mycolicibacterium obuense</name>
    <dbReference type="NCBI Taxonomy" id="1807"/>
    <lineage>
        <taxon>Bacteria</taxon>
        <taxon>Bacillati</taxon>
        <taxon>Actinomycetota</taxon>
        <taxon>Actinomycetes</taxon>
        <taxon>Mycobacteriales</taxon>
        <taxon>Mycobacteriaceae</taxon>
        <taxon>Mycolicibacterium</taxon>
    </lineage>
</organism>
<dbReference type="PROSITE" id="PS51674">
    <property type="entry name" value="4FE4S_WBL"/>
    <property type="match status" value="1"/>
</dbReference>
<gene>
    <name evidence="3" type="primary">whiB6_1</name>
    <name evidence="3" type="ORF">MOBUDSM44075_03638</name>
</gene>
<evidence type="ECO:0000259" key="2">
    <source>
        <dbReference type="PROSITE" id="PS51674"/>
    </source>
</evidence>
<reference evidence="3 4" key="1">
    <citation type="journal article" date="2015" name="Genome Biol. Evol.">
        <title>Characterization of Three Mycobacterium spp. with Potential Use in Bioremediation by Genome Sequencing and Comparative Genomics.</title>
        <authorList>
            <person name="Das S."/>
            <person name="Pettersson B.M."/>
            <person name="Behra P.R."/>
            <person name="Ramesh M."/>
            <person name="Dasgupta S."/>
            <person name="Bhattacharya A."/>
            <person name="Kirsebom L.A."/>
        </authorList>
    </citation>
    <scope>NUCLEOTIDE SEQUENCE [LARGE SCALE GENOMIC DNA]</scope>
    <source>
        <strain evidence="3 4">DSM 44075</strain>
    </source>
</reference>
<evidence type="ECO:0000256" key="1">
    <source>
        <dbReference type="SAM" id="MobiDB-lite"/>
    </source>
</evidence>
<dbReference type="PATRIC" id="fig|1807.14.peg.3659"/>
<sequence>MTVTLERPAVRNSTQPCISDPDRWAAGGEDPELKALCRGCPRRWQCAKDALDTPGAEGMWSGVNIPKEGRGRKFALRQLRSLAAHGGFTVADEPEPDA</sequence>
<name>A0A0J6VVU5_9MYCO</name>
<feature type="region of interest" description="Disordered" evidence="1">
    <location>
        <begin position="1"/>
        <end position="25"/>
    </location>
</feature>
<evidence type="ECO:0000313" key="3">
    <source>
        <dbReference type="EMBL" id="KMO74249.1"/>
    </source>
</evidence>
<proteinExistence type="predicted"/>
<evidence type="ECO:0000313" key="4">
    <source>
        <dbReference type="Proteomes" id="UP000036313"/>
    </source>
</evidence>
<dbReference type="InterPro" id="IPR034768">
    <property type="entry name" value="4FE4S_WBL"/>
</dbReference>
<comment type="caution">
    <text evidence="3">The sequence shown here is derived from an EMBL/GenBank/DDBJ whole genome shotgun (WGS) entry which is preliminary data.</text>
</comment>
<dbReference type="AlphaFoldDB" id="A0A0J6VVU5"/>